<keyword evidence="2" id="KW-1185">Reference proteome</keyword>
<comment type="caution">
    <text evidence="1">The sequence shown here is derived from an EMBL/GenBank/DDBJ whole genome shotgun (WGS) entry which is preliminary data.</text>
</comment>
<dbReference type="GO" id="GO:0005829">
    <property type="term" value="C:cytosol"/>
    <property type="evidence" value="ECO:0007669"/>
    <property type="project" value="TreeGrafter"/>
</dbReference>
<dbReference type="GO" id="GO:0005524">
    <property type="term" value="F:ATP binding"/>
    <property type="evidence" value="ECO:0007669"/>
    <property type="project" value="TreeGrafter"/>
</dbReference>
<organism evidence="1 2">
    <name type="scientific">Paraferrimonas sedimenticola</name>
    <dbReference type="NCBI Taxonomy" id="375674"/>
    <lineage>
        <taxon>Bacteria</taxon>
        <taxon>Pseudomonadati</taxon>
        <taxon>Pseudomonadota</taxon>
        <taxon>Gammaproteobacteria</taxon>
        <taxon>Alteromonadales</taxon>
        <taxon>Ferrimonadaceae</taxon>
        <taxon>Paraferrimonas</taxon>
    </lineage>
</organism>
<sequence>MTLLPAKDSQQTPNTVSVIEVHSDLLEAQKALAKLIGNESPLLLIGKDIPQSLIREAMTLNLHDILSVDNLEDELYPSLLKLSETLANTTPLAPLVGIVNGKGGSGASFLCSTLSQVAAAHSDARVAVIDLDLHFGTQSDLLDVTPEFYITDALSNLAALDKTAIGAITYKKLGVHLLASKPYSLDELLHTHSAQSLQALTTQFRLHFDLVMLDISRGLEGHVGGLLQHCSQLSLVCQQNIVSLKETRALINQLEQNYGIPKEQLHIIVNRYSDKVNNISLREIGESTGVGGVFKVQNDYQLASSSTDLGKPLNEGSGSQLLESDLYRYLEQSLPLELKKQEHSGLLSKLFRRS</sequence>
<dbReference type="GO" id="GO:0016887">
    <property type="term" value="F:ATP hydrolysis activity"/>
    <property type="evidence" value="ECO:0007669"/>
    <property type="project" value="TreeGrafter"/>
</dbReference>
<dbReference type="InterPro" id="IPR050625">
    <property type="entry name" value="ParA/MinD_ATPase"/>
</dbReference>
<gene>
    <name evidence="1" type="ORF">GCM10007895_02100</name>
</gene>
<dbReference type="PANTHER" id="PTHR43384">
    <property type="entry name" value="SEPTUM SITE-DETERMINING PROTEIN MIND HOMOLOG, CHLOROPLASTIC-RELATED"/>
    <property type="match status" value="1"/>
</dbReference>
<protein>
    <submittedName>
        <fullName evidence="1">Flp pilus assembly protein</fullName>
    </submittedName>
</protein>
<accession>A0AA37RU73</accession>
<proteinExistence type="predicted"/>
<dbReference type="AlphaFoldDB" id="A0AA37RU73"/>
<dbReference type="EMBL" id="BSNC01000001">
    <property type="protein sequence ID" value="GLP94904.1"/>
    <property type="molecule type" value="Genomic_DNA"/>
</dbReference>
<evidence type="ECO:0000313" key="1">
    <source>
        <dbReference type="EMBL" id="GLP94904.1"/>
    </source>
</evidence>
<dbReference type="GO" id="GO:0009898">
    <property type="term" value="C:cytoplasmic side of plasma membrane"/>
    <property type="evidence" value="ECO:0007669"/>
    <property type="project" value="TreeGrafter"/>
</dbReference>
<name>A0AA37RU73_9GAMM</name>
<evidence type="ECO:0000313" key="2">
    <source>
        <dbReference type="Proteomes" id="UP001161422"/>
    </source>
</evidence>
<dbReference type="GO" id="GO:0051782">
    <property type="term" value="P:negative regulation of cell division"/>
    <property type="evidence" value="ECO:0007669"/>
    <property type="project" value="TreeGrafter"/>
</dbReference>
<dbReference type="InterPro" id="IPR027417">
    <property type="entry name" value="P-loop_NTPase"/>
</dbReference>
<dbReference type="Proteomes" id="UP001161422">
    <property type="component" value="Unassembled WGS sequence"/>
</dbReference>
<dbReference type="PANTHER" id="PTHR43384:SF13">
    <property type="entry name" value="SLR0110 PROTEIN"/>
    <property type="match status" value="1"/>
</dbReference>
<dbReference type="Gene3D" id="3.40.50.300">
    <property type="entry name" value="P-loop containing nucleotide triphosphate hydrolases"/>
    <property type="match status" value="1"/>
</dbReference>
<reference evidence="1" key="2">
    <citation type="submission" date="2023-01" db="EMBL/GenBank/DDBJ databases">
        <title>Draft genome sequence of Paraferrimonas sedimenticola strain NBRC 101628.</title>
        <authorList>
            <person name="Sun Q."/>
            <person name="Mori K."/>
        </authorList>
    </citation>
    <scope>NUCLEOTIDE SEQUENCE</scope>
    <source>
        <strain evidence="1">NBRC 101628</strain>
    </source>
</reference>
<dbReference type="SUPFAM" id="SSF52540">
    <property type="entry name" value="P-loop containing nucleoside triphosphate hydrolases"/>
    <property type="match status" value="1"/>
</dbReference>
<reference evidence="1" key="1">
    <citation type="journal article" date="2014" name="Int. J. Syst. Evol. Microbiol.">
        <title>Complete genome sequence of Corynebacterium casei LMG S-19264T (=DSM 44701T), isolated from a smear-ripened cheese.</title>
        <authorList>
            <consortium name="US DOE Joint Genome Institute (JGI-PGF)"/>
            <person name="Walter F."/>
            <person name="Albersmeier A."/>
            <person name="Kalinowski J."/>
            <person name="Ruckert C."/>
        </authorList>
    </citation>
    <scope>NUCLEOTIDE SEQUENCE</scope>
    <source>
        <strain evidence="1">NBRC 101628</strain>
    </source>
</reference>